<protein>
    <submittedName>
        <fullName evidence="2">Uncharacterized protein</fullName>
    </submittedName>
</protein>
<evidence type="ECO:0000256" key="1">
    <source>
        <dbReference type="SAM" id="MobiDB-lite"/>
    </source>
</evidence>
<dbReference type="AlphaFoldDB" id="A0A1A2ZL41"/>
<comment type="caution">
    <text evidence="2">The sequence shown here is derived from an EMBL/GenBank/DDBJ whole genome shotgun (WGS) entry which is preliminary data.</text>
</comment>
<dbReference type="EMBL" id="LZKJ01000059">
    <property type="protein sequence ID" value="OBI49801.1"/>
    <property type="molecule type" value="Genomic_DNA"/>
</dbReference>
<name>A0A1A2ZL41_9MYCO</name>
<feature type="region of interest" description="Disordered" evidence="1">
    <location>
        <begin position="1"/>
        <end position="25"/>
    </location>
</feature>
<evidence type="ECO:0000313" key="2">
    <source>
        <dbReference type="EMBL" id="OBI49801.1"/>
    </source>
</evidence>
<sequence>MSKSIETCYEDLQQSGSGRTTERASSIERRTLVADNHVAADNRFEKGSETDANAHCWRQFSTLCQNTVASGTRFVNALNISAVARAATIELGVNSIDGRGTAVRIWVIRAAGSRKV</sequence>
<evidence type="ECO:0000313" key="3">
    <source>
        <dbReference type="Proteomes" id="UP000093592"/>
    </source>
</evidence>
<dbReference type="Proteomes" id="UP000093592">
    <property type="component" value="Unassembled WGS sequence"/>
</dbReference>
<organism evidence="2 3">
    <name type="scientific">Mycobacterium kyorinense</name>
    <dbReference type="NCBI Taxonomy" id="487514"/>
    <lineage>
        <taxon>Bacteria</taxon>
        <taxon>Bacillati</taxon>
        <taxon>Actinomycetota</taxon>
        <taxon>Actinomycetes</taxon>
        <taxon>Mycobacteriales</taxon>
        <taxon>Mycobacteriaceae</taxon>
        <taxon>Mycobacterium</taxon>
    </lineage>
</organism>
<reference evidence="3" key="1">
    <citation type="submission" date="2016-06" db="EMBL/GenBank/DDBJ databases">
        <authorList>
            <person name="Sutton G."/>
            <person name="Brinkac L."/>
            <person name="Sanka R."/>
            <person name="Adams M."/>
            <person name="Lau E."/>
            <person name="Sam S."/>
            <person name="Sreng N."/>
            <person name="Him V."/>
            <person name="Kerleguer A."/>
            <person name="Cheng S."/>
        </authorList>
    </citation>
    <scope>NUCLEOTIDE SEQUENCE [LARGE SCALE GENOMIC DNA]</scope>
    <source>
        <strain evidence="3">E861</strain>
    </source>
</reference>
<gene>
    <name evidence="2" type="ORF">A5707_16435</name>
</gene>
<proteinExistence type="predicted"/>
<accession>A0A1A2ZL41</accession>